<evidence type="ECO:0000313" key="1">
    <source>
        <dbReference type="EMBL" id="KRH12188.1"/>
    </source>
</evidence>
<evidence type="ECO:0000313" key="3">
    <source>
        <dbReference type="Proteomes" id="UP000008827"/>
    </source>
</evidence>
<dbReference type="Gramene" id="KRH12188">
    <property type="protein sequence ID" value="KRH12188"/>
    <property type="gene ID" value="GLYMA_15G158000"/>
</dbReference>
<dbReference type="AlphaFoldDB" id="A0A0R0G1H5"/>
<dbReference type="EnsemblPlants" id="KRH12188">
    <property type="protein sequence ID" value="KRH12188"/>
    <property type="gene ID" value="GLYMA_15G158000"/>
</dbReference>
<name>A0A0R0G1H5_SOYBN</name>
<protein>
    <submittedName>
        <fullName evidence="1 2">Uncharacterized protein</fullName>
    </submittedName>
</protein>
<accession>A0A0R0G1H5</accession>
<proteinExistence type="predicted"/>
<sequence>MNKVFDCQGASLYPASLNQIMEFSPGAGNTILARHICNFCFSVCGLQNRLLLIWLALYHVCITLDEGDNGLQRASPFNFGLFLMI</sequence>
<evidence type="ECO:0000313" key="2">
    <source>
        <dbReference type="EnsemblPlants" id="KRH12188"/>
    </source>
</evidence>
<reference evidence="1 2" key="1">
    <citation type="journal article" date="2010" name="Nature">
        <title>Genome sequence of the palaeopolyploid soybean.</title>
        <authorList>
            <person name="Schmutz J."/>
            <person name="Cannon S.B."/>
            <person name="Schlueter J."/>
            <person name="Ma J."/>
            <person name="Mitros T."/>
            <person name="Nelson W."/>
            <person name="Hyten D.L."/>
            <person name="Song Q."/>
            <person name="Thelen J.J."/>
            <person name="Cheng J."/>
            <person name="Xu D."/>
            <person name="Hellsten U."/>
            <person name="May G.D."/>
            <person name="Yu Y."/>
            <person name="Sakurai T."/>
            <person name="Umezawa T."/>
            <person name="Bhattacharyya M.K."/>
            <person name="Sandhu D."/>
            <person name="Valliyodan B."/>
            <person name="Lindquist E."/>
            <person name="Peto M."/>
            <person name="Grant D."/>
            <person name="Shu S."/>
            <person name="Goodstein D."/>
            <person name="Barry K."/>
            <person name="Futrell-Griggs M."/>
            <person name="Abernathy B."/>
            <person name="Du J."/>
            <person name="Tian Z."/>
            <person name="Zhu L."/>
            <person name="Gill N."/>
            <person name="Joshi T."/>
            <person name="Libault M."/>
            <person name="Sethuraman A."/>
            <person name="Zhang X.-C."/>
            <person name="Shinozaki K."/>
            <person name="Nguyen H.T."/>
            <person name="Wing R.A."/>
            <person name="Cregan P."/>
            <person name="Specht J."/>
            <person name="Grimwood J."/>
            <person name="Rokhsar D."/>
            <person name="Stacey G."/>
            <person name="Shoemaker R.C."/>
            <person name="Jackson S.A."/>
        </authorList>
    </citation>
    <scope>NUCLEOTIDE SEQUENCE [LARGE SCALE GENOMIC DNA]</scope>
    <source>
        <strain evidence="2">cv. Williams 82</strain>
        <tissue evidence="1">Callus</tissue>
    </source>
</reference>
<keyword evidence="3" id="KW-1185">Reference proteome</keyword>
<dbReference type="Proteomes" id="UP000008827">
    <property type="component" value="Chromosome 15"/>
</dbReference>
<dbReference type="EMBL" id="CM000848">
    <property type="protein sequence ID" value="KRH12188.1"/>
    <property type="molecule type" value="Genomic_DNA"/>
</dbReference>
<reference evidence="1" key="3">
    <citation type="submission" date="2018-07" db="EMBL/GenBank/DDBJ databases">
        <title>WGS assembly of Glycine max.</title>
        <authorList>
            <person name="Schmutz J."/>
            <person name="Cannon S."/>
            <person name="Schlueter J."/>
            <person name="Ma J."/>
            <person name="Mitros T."/>
            <person name="Nelson W."/>
            <person name="Hyten D."/>
            <person name="Song Q."/>
            <person name="Thelen J."/>
            <person name="Cheng J."/>
            <person name="Xu D."/>
            <person name="Hellsten U."/>
            <person name="May G."/>
            <person name="Yu Y."/>
            <person name="Sakurai T."/>
            <person name="Umezawa T."/>
            <person name="Bhattacharyya M."/>
            <person name="Sandhu D."/>
            <person name="Valliyodan B."/>
            <person name="Lindquist E."/>
            <person name="Peto M."/>
            <person name="Grant D."/>
            <person name="Shu S."/>
            <person name="Goodstein D."/>
            <person name="Barry K."/>
            <person name="Futrell-Griggs M."/>
            <person name="Abernathy B."/>
            <person name="Du J."/>
            <person name="Tian Z."/>
            <person name="Zhu L."/>
            <person name="Gill N."/>
            <person name="Joshi T."/>
            <person name="Libault M."/>
            <person name="Sethuraman A."/>
            <person name="Zhang X."/>
            <person name="Shinozaki K."/>
            <person name="Nguyen H."/>
            <person name="Wing R."/>
            <person name="Cregan P."/>
            <person name="Specht J."/>
            <person name="Grimwood J."/>
            <person name="Rokhsar D."/>
            <person name="Stacey G."/>
            <person name="Shoemaker R."/>
            <person name="Jackson S."/>
        </authorList>
    </citation>
    <scope>NUCLEOTIDE SEQUENCE</scope>
    <source>
        <tissue evidence="1">Callus</tissue>
    </source>
</reference>
<gene>
    <name evidence="1" type="ORF">GLYMA_15G158000</name>
</gene>
<reference evidence="2" key="2">
    <citation type="submission" date="2018-02" db="UniProtKB">
        <authorList>
            <consortium name="EnsemblPlants"/>
        </authorList>
    </citation>
    <scope>IDENTIFICATION</scope>
    <source>
        <strain evidence="2">Williams 82</strain>
    </source>
</reference>
<dbReference type="InParanoid" id="A0A0R0G1H5"/>
<organism evidence="1">
    <name type="scientific">Glycine max</name>
    <name type="common">Soybean</name>
    <name type="synonym">Glycine hispida</name>
    <dbReference type="NCBI Taxonomy" id="3847"/>
    <lineage>
        <taxon>Eukaryota</taxon>
        <taxon>Viridiplantae</taxon>
        <taxon>Streptophyta</taxon>
        <taxon>Embryophyta</taxon>
        <taxon>Tracheophyta</taxon>
        <taxon>Spermatophyta</taxon>
        <taxon>Magnoliopsida</taxon>
        <taxon>eudicotyledons</taxon>
        <taxon>Gunneridae</taxon>
        <taxon>Pentapetalae</taxon>
        <taxon>rosids</taxon>
        <taxon>fabids</taxon>
        <taxon>Fabales</taxon>
        <taxon>Fabaceae</taxon>
        <taxon>Papilionoideae</taxon>
        <taxon>50 kb inversion clade</taxon>
        <taxon>NPAAA clade</taxon>
        <taxon>indigoferoid/millettioid clade</taxon>
        <taxon>Phaseoleae</taxon>
        <taxon>Glycine</taxon>
        <taxon>Glycine subgen. Soja</taxon>
    </lineage>
</organism>